<protein>
    <submittedName>
        <fullName evidence="1">Uncharacterized protein</fullName>
    </submittedName>
</protein>
<reference evidence="1" key="1">
    <citation type="submission" date="2020-08" db="EMBL/GenBank/DDBJ databases">
        <title>Multicomponent nature underlies the extraordinary mechanical properties of spider dragline silk.</title>
        <authorList>
            <person name="Kono N."/>
            <person name="Nakamura H."/>
            <person name="Mori M."/>
            <person name="Yoshida Y."/>
            <person name="Ohtoshi R."/>
            <person name="Malay A.D."/>
            <person name="Moran D.A.P."/>
            <person name="Tomita M."/>
            <person name="Numata K."/>
            <person name="Arakawa K."/>
        </authorList>
    </citation>
    <scope>NUCLEOTIDE SEQUENCE</scope>
</reference>
<dbReference type="EMBL" id="BMAV01018078">
    <property type="protein sequence ID" value="GFY70185.1"/>
    <property type="molecule type" value="Genomic_DNA"/>
</dbReference>
<gene>
    <name evidence="1" type="ORF">TNIN_81881</name>
</gene>
<dbReference type="Proteomes" id="UP000886998">
    <property type="component" value="Unassembled WGS sequence"/>
</dbReference>
<comment type="caution">
    <text evidence="1">The sequence shown here is derived from an EMBL/GenBank/DDBJ whole genome shotgun (WGS) entry which is preliminary data.</text>
</comment>
<dbReference type="AlphaFoldDB" id="A0A8X6YG13"/>
<organism evidence="1 2">
    <name type="scientific">Trichonephila inaurata madagascariensis</name>
    <dbReference type="NCBI Taxonomy" id="2747483"/>
    <lineage>
        <taxon>Eukaryota</taxon>
        <taxon>Metazoa</taxon>
        <taxon>Ecdysozoa</taxon>
        <taxon>Arthropoda</taxon>
        <taxon>Chelicerata</taxon>
        <taxon>Arachnida</taxon>
        <taxon>Araneae</taxon>
        <taxon>Araneomorphae</taxon>
        <taxon>Entelegynae</taxon>
        <taxon>Araneoidea</taxon>
        <taxon>Nephilidae</taxon>
        <taxon>Trichonephila</taxon>
        <taxon>Trichonephila inaurata</taxon>
    </lineage>
</organism>
<accession>A0A8X6YG13</accession>
<keyword evidence="2" id="KW-1185">Reference proteome</keyword>
<proteinExistence type="predicted"/>
<name>A0A8X6YG13_9ARAC</name>
<evidence type="ECO:0000313" key="2">
    <source>
        <dbReference type="Proteomes" id="UP000886998"/>
    </source>
</evidence>
<evidence type="ECO:0000313" key="1">
    <source>
        <dbReference type="EMBL" id="GFY70185.1"/>
    </source>
</evidence>
<sequence>MNFHKTPLSLSISGLSDSPIDPGRIESSAMDSFLGCSLAASLVGLNSTFPIPCCFHSSSSLYKWDCSSRCRWSFVAAHLVAQGIWT</sequence>